<evidence type="ECO:0000256" key="2">
    <source>
        <dbReference type="ARBA" id="ARBA00023033"/>
    </source>
</evidence>
<feature type="non-terminal residue" evidence="3">
    <location>
        <position position="32"/>
    </location>
</feature>
<keyword evidence="2" id="KW-0503">Monooxygenase</keyword>
<dbReference type="SUPFAM" id="SSF48264">
    <property type="entry name" value="Cytochrome P450"/>
    <property type="match status" value="1"/>
</dbReference>
<dbReference type="GO" id="GO:0005506">
    <property type="term" value="F:iron ion binding"/>
    <property type="evidence" value="ECO:0007669"/>
    <property type="project" value="InterPro"/>
</dbReference>
<evidence type="ECO:0008006" key="4">
    <source>
        <dbReference type="Google" id="ProtNLM"/>
    </source>
</evidence>
<keyword evidence="2" id="KW-0560">Oxidoreductase</keyword>
<feature type="non-terminal residue" evidence="3">
    <location>
        <position position="1"/>
    </location>
</feature>
<comment type="similarity">
    <text evidence="1">Belongs to the cytochrome P450 family.</text>
</comment>
<dbReference type="Gene3D" id="1.10.630.10">
    <property type="entry name" value="Cytochrome P450"/>
    <property type="match status" value="1"/>
</dbReference>
<dbReference type="InterPro" id="IPR001128">
    <property type="entry name" value="Cyt_P450"/>
</dbReference>
<name>C6JWF3_TIGJA</name>
<dbReference type="GO" id="GO:0016705">
    <property type="term" value="F:oxidoreductase activity, acting on paired donors, with incorporation or reduction of molecular oxygen"/>
    <property type="evidence" value="ECO:0007669"/>
    <property type="project" value="InterPro"/>
</dbReference>
<dbReference type="EMBL" id="GQ144748">
    <property type="protein sequence ID" value="ACS36161.1"/>
    <property type="molecule type" value="mRNA"/>
</dbReference>
<dbReference type="AlphaFoldDB" id="C6JWF3"/>
<accession>C6JWF3</accession>
<reference evidence="3" key="2">
    <citation type="submission" date="2009-05" db="EMBL/GenBank/DDBJ databases">
        <authorList>
            <person name="Lee J.-S."/>
        </authorList>
    </citation>
    <scope>NUCLEOTIDE SEQUENCE</scope>
</reference>
<dbReference type="InterPro" id="IPR036396">
    <property type="entry name" value="Cyt_P450_sf"/>
</dbReference>
<reference evidence="3" key="1">
    <citation type="journal article" date="2009" name="Aquat. Toxicol.">
        <title>Gene expression profiling of copper-induced responses in the intertidal copepod Tigriopus japonicus using a 6K oligochip microarray.</title>
        <authorList>
            <person name="Ki J.S."/>
            <person name="Raisuddin S."/>
            <person name="Lee K.W."/>
            <person name="Hwang D.S."/>
            <person name="Han J."/>
            <person name="Rhee J.S."/>
            <person name="Kim I.C."/>
            <person name="Park H.G."/>
            <person name="Ryu J.C."/>
            <person name="Lee J.S."/>
        </authorList>
    </citation>
    <scope>NUCLEOTIDE SEQUENCE</scope>
</reference>
<dbReference type="GO" id="GO:0004497">
    <property type="term" value="F:monooxygenase activity"/>
    <property type="evidence" value="ECO:0007669"/>
    <property type="project" value="UniProtKB-KW"/>
</dbReference>
<dbReference type="Pfam" id="PF00067">
    <property type="entry name" value="p450"/>
    <property type="match status" value="1"/>
</dbReference>
<sequence length="32" mass="3515">PYGIGTRRCPGEDVANMAIFLILANFLNTFSL</sequence>
<proteinExistence type="evidence at transcript level"/>
<protein>
    <recommendedName>
        <fullName evidence="4">Cytochrome P450</fullName>
    </recommendedName>
</protein>
<evidence type="ECO:0000313" key="3">
    <source>
        <dbReference type="EMBL" id="ACS36161.1"/>
    </source>
</evidence>
<organism evidence="3">
    <name type="scientific">Tigriopus japonicus</name>
    <name type="common">Copepod</name>
    <dbReference type="NCBI Taxonomy" id="158387"/>
    <lineage>
        <taxon>Eukaryota</taxon>
        <taxon>Metazoa</taxon>
        <taxon>Ecdysozoa</taxon>
        <taxon>Arthropoda</taxon>
        <taxon>Crustacea</taxon>
        <taxon>Multicrustacea</taxon>
        <taxon>Hexanauplia</taxon>
        <taxon>Copepoda</taxon>
        <taxon>Harpacticoida</taxon>
        <taxon>Harpacticidae</taxon>
        <taxon>Tigriopus</taxon>
    </lineage>
</organism>
<dbReference type="GO" id="GO:0020037">
    <property type="term" value="F:heme binding"/>
    <property type="evidence" value="ECO:0007669"/>
    <property type="project" value="InterPro"/>
</dbReference>
<evidence type="ECO:0000256" key="1">
    <source>
        <dbReference type="ARBA" id="ARBA00010617"/>
    </source>
</evidence>